<evidence type="ECO:0000256" key="8">
    <source>
        <dbReference type="ARBA" id="ARBA00022840"/>
    </source>
</evidence>
<comment type="caution">
    <text evidence="13">The sequence shown here is derived from an EMBL/GenBank/DDBJ whole genome shotgun (WGS) entry which is preliminary data.</text>
</comment>
<dbReference type="EC" id="2.7.7.18" evidence="11"/>
<dbReference type="CDD" id="cd02165">
    <property type="entry name" value="NMNAT"/>
    <property type="match status" value="1"/>
</dbReference>
<accession>A0ABT7SWS0</accession>
<evidence type="ECO:0000256" key="5">
    <source>
        <dbReference type="ARBA" id="ARBA00022679"/>
    </source>
</evidence>
<dbReference type="PANTHER" id="PTHR39321">
    <property type="entry name" value="NICOTINATE-NUCLEOTIDE ADENYLYLTRANSFERASE-RELATED"/>
    <property type="match status" value="1"/>
</dbReference>
<dbReference type="InterPro" id="IPR014729">
    <property type="entry name" value="Rossmann-like_a/b/a_fold"/>
</dbReference>
<reference evidence="13 14" key="1">
    <citation type="submission" date="2023-06" db="EMBL/GenBank/DDBJ databases">
        <title>Alteromonas sp. ASW11-36 isolated from intertidal sand.</title>
        <authorList>
            <person name="Li Y."/>
        </authorList>
    </citation>
    <scope>NUCLEOTIDE SEQUENCE [LARGE SCALE GENOMIC DNA]</scope>
    <source>
        <strain evidence="13 14">ASW11-36</strain>
    </source>
</reference>
<keyword evidence="9 11" id="KW-0520">NAD</keyword>
<dbReference type="EMBL" id="JAUCBP010000007">
    <property type="protein sequence ID" value="MDM7860633.1"/>
    <property type="molecule type" value="Genomic_DNA"/>
</dbReference>
<name>A0ABT7SWS0_9ALTE</name>
<dbReference type="SUPFAM" id="SSF52374">
    <property type="entry name" value="Nucleotidylyl transferase"/>
    <property type="match status" value="1"/>
</dbReference>
<evidence type="ECO:0000256" key="7">
    <source>
        <dbReference type="ARBA" id="ARBA00022741"/>
    </source>
</evidence>
<comment type="similarity">
    <text evidence="3 11">Belongs to the NadD family.</text>
</comment>
<gene>
    <name evidence="11 13" type="primary">nadD</name>
    <name evidence="13" type="ORF">QTP81_08495</name>
</gene>
<dbReference type="RefSeq" id="WP_289364924.1">
    <property type="nucleotide sequence ID" value="NZ_JAUCBP010000007.1"/>
</dbReference>
<dbReference type="NCBIfam" id="TIGR00482">
    <property type="entry name" value="nicotinate (nicotinamide) nucleotide adenylyltransferase"/>
    <property type="match status" value="1"/>
</dbReference>
<proteinExistence type="inferred from homology"/>
<evidence type="ECO:0000256" key="10">
    <source>
        <dbReference type="ARBA" id="ARBA00048721"/>
    </source>
</evidence>
<dbReference type="InterPro" id="IPR005248">
    <property type="entry name" value="NadD/NMNAT"/>
</dbReference>
<keyword evidence="8 11" id="KW-0067">ATP-binding</keyword>
<evidence type="ECO:0000256" key="9">
    <source>
        <dbReference type="ARBA" id="ARBA00023027"/>
    </source>
</evidence>
<dbReference type="HAMAP" id="MF_00244">
    <property type="entry name" value="NaMN_adenylyltr"/>
    <property type="match status" value="1"/>
</dbReference>
<keyword evidence="5 11" id="KW-0808">Transferase</keyword>
<dbReference type="NCBIfam" id="NF000839">
    <property type="entry name" value="PRK00071.1-1"/>
    <property type="match status" value="1"/>
</dbReference>
<evidence type="ECO:0000256" key="6">
    <source>
        <dbReference type="ARBA" id="ARBA00022695"/>
    </source>
</evidence>
<dbReference type="Proteomes" id="UP001234343">
    <property type="component" value="Unassembled WGS sequence"/>
</dbReference>
<dbReference type="Pfam" id="PF01467">
    <property type="entry name" value="CTP_transf_like"/>
    <property type="match status" value="1"/>
</dbReference>
<dbReference type="PANTHER" id="PTHR39321:SF3">
    <property type="entry name" value="PHOSPHOPANTETHEINE ADENYLYLTRANSFERASE"/>
    <property type="match status" value="1"/>
</dbReference>
<evidence type="ECO:0000256" key="1">
    <source>
        <dbReference type="ARBA" id="ARBA00002324"/>
    </source>
</evidence>
<evidence type="ECO:0000256" key="3">
    <source>
        <dbReference type="ARBA" id="ARBA00009014"/>
    </source>
</evidence>
<comment type="function">
    <text evidence="1 11">Catalyzes the reversible adenylation of nicotinate mononucleotide (NaMN) to nicotinic acid adenine dinucleotide (NaAD).</text>
</comment>
<dbReference type="Gene3D" id="3.40.50.620">
    <property type="entry name" value="HUPs"/>
    <property type="match status" value="1"/>
</dbReference>
<evidence type="ECO:0000313" key="13">
    <source>
        <dbReference type="EMBL" id="MDM7860633.1"/>
    </source>
</evidence>
<keyword evidence="4 11" id="KW-0662">Pyridine nucleotide biosynthesis</keyword>
<keyword evidence="14" id="KW-1185">Reference proteome</keyword>
<evidence type="ECO:0000256" key="11">
    <source>
        <dbReference type="HAMAP-Rule" id="MF_00244"/>
    </source>
</evidence>
<protein>
    <recommendedName>
        <fullName evidence="11">Probable nicotinate-nucleotide adenylyltransferase</fullName>
        <ecNumber evidence="11">2.7.7.18</ecNumber>
    </recommendedName>
    <alternativeName>
        <fullName evidence="11">Deamido-NAD(+) diphosphorylase</fullName>
    </alternativeName>
    <alternativeName>
        <fullName evidence="11">Deamido-NAD(+) pyrophosphorylase</fullName>
    </alternativeName>
    <alternativeName>
        <fullName evidence="11">Nicotinate mononucleotide adenylyltransferase</fullName>
        <shortName evidence="11">NaMN adenylyltransferase</shortName>
    </alternativeName>
</protein>
<evidence type="ECO:0000313" key="14">
    <source>
        <dbReference type="Proteomes" id="UP001234343"/>
    </source>
</evidence>
<comment type="catalytic activity">
    <reaction evidence="10 11">
        <text>nicotinate beta-D-ribonucleotide + ATP + H(+) = deamido-NAD(+) + diphosphate</text>
        <dbReference type="Rhea" id="RHEA:22860"/>
        <dbReference type="ChEBI" id="CHEBI:15378"/>
        <dbReference type="ChEBI" id="CHEBI:30616"/>
        <dbReference type="ChEBI" id="CHEBI:33019"/>
        <dbReference type="ChEBI" id="CHEBI:57502"/>
        <dbReference type="ChEBI" id="CHEBI:58437"/>
        <dbReference type="EC" id="2.7.7.18"/>
    </reaction>
</comment>
<feature type="domain" description="Cytidyltransferase-like" evidence="12">
    <location>
        <begin position="10"/>
        <end position="187"/>
    </location>
</feature>
<keyword evidence="6 11" id="KW-0548">Nucleotidyltransferase</keyword>
<organism evidence="13 14">
    <name type="scientific">Alteromonas arenosi</name>
    <dbReference type="NCBI Taxonomy" id="3055817"/>
    <lineage>
        <taxon>Bacteria</taxon>
        <taxon>Pseudomonadati</taxon>
        <taxon>Pseudomonadota</taxon>
        <taxon>Gammaproteobacteria</taxon>
        <taxon>Alteromonadales</taxon>
        <taxon>Alteromonadaceae</taxon>
        <taxon>Alteromonas/Salinimonas group</taxon>
        <taxon>Alteromonas</taxon>
    </lineage>
</organism>
<evidence type="ECO:0000256" key="2">
    <source>
        <dbReference type="ARBA" id="ARBA00005019"/>
    </source>
</evidence>
<evidence type="ECO:0000256" key="4">
    <source>
        <dbReference type="ARBA" id="ARBA00022642"/>
    </source>
</evidence>
<sequence length="218" mass="24482">MSSVTSVIGLFGGTFNPPHIGHIEPLLQAAKDFAFTEVRLLPAPIPPHKTVVGATFEQRIRMVELVCKAYPILQPELCEQDLPTPSYTVNTLAHLRKHNPTASIVFVIGEDSLLALDTWFQWQRLLDYCHIAVLPRPNCQATASAPLSDWLAKHHKSDKSVVNQMTNGAVFFAETPLRDVSSTQLREWLANPDLVSQAKQWLAPEVFTYIQQQQLYIN</sequence>
<comment type="pathway">
    <text evidence="2 11">Cofactor biosynthesis; NAD(+) biosynthesis; deamido-NAD(+) from nicotinate D-ribonucleotide: step 1/1.</text>
</comment>
<evidence type="ECO:0000259" key="12">
    <source>
        <dbReference type="Pfam" id="PF01467"/>
    </source>
</evidence>
<keyword evidence="7 11" id="KW-0547">Nucleotide-binding</keyword>
<dbReference type="InterPro" id="IPR004821">
    <property type="entry name" value="Cyt_trans-like"/>
</dbReference>
<dbReference type="GO" id="GO:0004515">
    <property type="term" value="F:nicotinate-nucleotide adenylyltransferase activity"/>
    <property type="evidence" value="ECO:0007669"/>
    <property type="project" value="UniProtKB-EC"/>
</dbReference>